<keyword evidence="7" id="KW-1185">Reference proteome</keyword>
<dbReference type="AlphaFoldDB" id="A0A250X3Z7"/>
<accession>A0A250X3Z7</accession>
<feature type="transmembrane region" description="Helical" evidence="5">
    <location>
        <begin position="72"/>
        <end position="92"/>
    </location>
</feature>
<dbReference type="OrthoDB" id="417037at2759"/>
<dbReference type="Proteomes" id="UP000232323">
    <property type="component" value="Unassembled WGS sequence"/>
</dbReference>
<protein>
    <recommendedName>
        <fullName evidence="8">Sugar phosphate transporter domain-containing protein</fullName>
    </recommendedName>
</protein>
<keyword evidence="2 5" id="KW-0812">Transmembrane</keyword>
<feature type="transmembrane region" description="Helical" evidence="5">
    <location>
        <begin position="244"/>
        <end position="265"/>
    </location>
</feature>
<gene>
    <name evidence="6" type="ORF">CEUSTIGMA_g5247.t1</name>
</gene>
<keyword evidence="3 5" id="KW-1133">Transmembrane helix</keyword>
<dbReference type="EMBL" id="BEGY01000027">
    <property type="protein sequence ID" value="GAX77804.1"/>
    <property type="molecule type" value="Genomic_DNA"/>
</dbReference>
<feature type="transmembrane region" description="Helical" evidence="5">
    <location>
        <begin position="211"/>
        <end position="232"/>
    </location>
</feature>
<dbReference type="PANTHER" id="PTHR11132">
    <property type="entry name" value="SOLUTE CARRIER FAMILY 35"/>
    <property type="match status" value="1"/>
</dbReference>
<feature type="transmembrane region" description="Helical" evidence="5">
    <location>
        <begin position="30"/>
        <end position="52"/>
    </location>
</feature>
<evidence type="ECO:0008006" key="8">
    <source>
        <dbReference type="Google" id="ProtNLM"/>
    </source>
</evidence>
<feature type="transmembrane region" description="Helical" evidence="5">
    <location>
        <begin position="124"/>
        <end position="143"/>
    </location>
</feature>
<reference evidence="6 7" key="1">
    <citation type="submission" date="2017-08" db="EMBL/GenBank/DDBJ databases">
        <title>Acidophilic green algal genome provides insights into adaptation to an acidic environment.</title>
        <authorList>
            <person name="Hirooka S."/>
            <person name="Hirose Y."/>
            <person name="Kanesaki Y."/>
            <person name="Higuchi S."/>
            <person name="Fujiwara T."/>
            <person name="Onuma R."/>
            <person name="Era A."/>
            <person name="Ohbayashi R."/>
            <person name="Uzuka A."/>
            <person name="Nozaki H."/>
            <person name="Yoshikawa H."/>
            <person name="Miyagishima S.Y."/>
        </authorList>
    </citation>
    <scope>NUCLEOTIDE SEQUENCE [LARGE SCALE GENOMIC DNA]</scope>
    <source>
        <strain evidence="6 7">NIES-2499</strain>
    </source>
</reference>
<evidence type="ECO:0000256" key="4">
    <source>
        <dbReference type="ARBA" id="ARBA00023136"/>
    </source>
</evidence>
<dbReference type="GO" id="GO:0016020">
    <property type="term" value="C:membrane"/>
    <property type="evidence" value="ECO:0007669"/>
    <property type="project" value="UniProtKB-SubCell"/>
</dbReference>
<dbReference type="InterPro" id="IPR050186">
    <property type="entry name" value="TPT_transporter"/>
</dbReference>
<evidence type="ECO:0000256" key="2">
    <source>
        <dbReference type="ARBA" id="ARBA00022692"/>
    </source>
</evidence>
<feature type="transmembrane region" description="Helical" evidence="5">
    <location>
        <begin position="7"/>
        <end position="24"/>
    </location>
</feature>
<evidence type="ECO:0000256" key="3">
    <source>
        <dbReference type="ARBA" id="ARBA00022989"/>
    </source>
</evidence>
<name>A0A250X3Z7_9CHLO</name>
<sequence>MIAKNAVPILILYYAACSSTMLVINKVAVHFLPTPTFLLFCQLAFSALVVKICKSFGYIEADKFEWDKIKKFAWVIVGFLGTIFCNIKVLQYSNVETFITFRSSTPLIISLCDYFLLGRAWPSMRSWVCLFFLIMGSAGYVMVDHGFELRAYLWLFLWYCFYVFETVYVKHMCESVPMSNWGRVYYTNGLAMLPLFMILPAMSESNILFEIIWIPQVYIPLILSCLVGVGMSHAAYMLRDSVSATYFTLVGILCKVVTVIINLSIWDKHAGPEGIALLGVCVLAGTFYEQAPKRESKSLLARDQEVKMFSGAPASAATCSHKSPKVLDGFKTVP</sequence>
<keyword evidence="4 5" id="KW-0472">Membrane</keyword>
<evidence type="ECO:0000313" key="6">
    <source>
        <dbReference type="EMBL" id="GAX77804.1"/>
    </source>
</evidence>
<comment type="subcellular location">
    <subcellularLocation>
        <location evidence="1">Membrane</location>
        <topology evidence="1">Multi-pass membrane protein</topology>
    </subcellularLocation>
</comment>
<organism evidence="6 7">
    <name type="scientific">Chlamydomonas eustigma</name>
    <dbReference type="NCBI Taxonomy" id="1157962"/>
    <lineage>
        <taxon>Eukaryota</taxon>
        <taxon>Viridiplantae</taxon>
        <taxon>Chlorophyta</taxon>
        <taxon>core chlorophytes</taxon>
        <taxon>Chlorophyceae</taxon>
        <taxon>CS clade</taxon>
        <taxon>Chlamydomonadales</taxon>
        <taxon>Chlamydomonadaceae</taxon>
        <taxon>Chlamydomonas</taxon>
    </lineage>
</organism>
<feature type="transmembrane region" description="Helical" evidence="5">
    <location>
        <begin position="181"/>
        <end position="199"/>
    </location>
</feature>
<feature type="transmembrane region" description="Helical" evidence="5">
    <location>
        <begin position="149"/>
        <end position="169"/>
    </location>
</feature>
<evidence type="ECO:0000256" key="1">
    <source>
        <dbReference type="ARBA" id="ARBA00004141"/>
    </source>
</evidence>
<evidence type="ECO:0000313" key="7">
    <source>
        <dbReference type="Proteomes" id="UP000232323"/>
    </source>
</evidence>
<comment type="caution">
    <text evidence="6">The sequence shown here is derived from an EMBL/GenBank/DDBJ whole genome shotgun (WGS) entry which is preliminary data.</text>
</comment>
<proteinExistence type="predicted"/>
<evidence type="ECO:0000256" key="5">
    <source>
        <dbReference type="SAM" id="Phobius"/>
    </source>
</evidence>